<dbReference type="SUPFAM" id="SSF54928">
    <property type="entry name" value="RNA-binding domain, RBD"/>
    <property type="match status" value="1"/>
</dbReference>
<feature type="compositionally biased region" description="Pro residues" evidence="3">
    <location>
        <begin position="284"/>
        <end position="299"/>
    </location>
</feature>
<dbReference type="InterPro" id="IPR000504">
    <property type="entry name" value="RRM_dom"/>
</dbReference>
<dbReference type="Proteomes" id="UP000310189">
    <property type="component" value="Unassembled WGS sequence"/>
</dbReference>
<evidence type="ECO:0000256" key="3">
    <source>
        <dbReference type="SAM" id="MobiDB-lite"/>
    </source>
</evidence>
<proteinExistence type="predicted"/>
<comment type="caution">
    <text evidence="5">The sequence shown here is derived from an EMBL/GenBank/DDBJ whole genome shotgun (WGS) entry which is preliminary data.</text>
</comment>
<feature type="compositionally biased region" description="Acidic residues" evidence="3">
    <location>
        <begin position="15"/>
        <end position="28"/>
    </location>
</feature>
<feature type="domain" description="RRM" evidence="4">
    <location>
        <begin position="99"/>
        <end position="177"/>
    </location>
</feature>
<dbReference type="InterPro" id="IPR052462">
    <property type="entry name" value="SLIRP/GR-RBP-like"/>
</dbReference>
<dbReference type="InterPro" id="IPR035979">
    <property type="entry name" value="RBD_domain_sf"/>
</dbReference>
<name>A0A4T0FKD7_9BASI</name>
<protein>
    <recommendedName>
        <fullName evidence="4">RRM domain-containing protein</fullName>
    </recommendedName>
</protein>
<feature type="compositionally biased region" description="Basic residues" evidence="3">
    <location>
        <begin position="225"/>
        <end position="236"/>
    </location>
</feature>
<dbReference type="Pfam" id="PF00076">
    <property type="entry name" value="RRM_1"/>
    <property type="match status" value="1"/>
</dbReference>
<evidence type="ECO:0000256" key="1">
    <source>
        <dbReference type="ARBA" id="ARBA00022884"/>
    </source>
</evidence>
<dbReference type="SMART" id="SM00360">
    <property type="entry name" value="RRM"/>
    <property type="match status" value="1"/>
</dbReference>
<gene>
    <name evidence="5" type="ORF">E3P99_02920</name>
</gene>
<organism evidence="5 6">
    <name type="scientific">Wallemia hederae</name>
    <dbReference type="NCBI Taxonomy" id="1540922"/>
    <lineage>
        <taxon>Eukaryota</taxon>
        <taxon>Fungi</taxon>
        <taxon>Dikarya</taxon>
        <taxon>Basidiomycota</taxon>
        <taxon>Wallemiomycotina</taxon>
        <taxon>Wallemiomycetes</taxon>
        <taxon>Wallemiales</taxon>
        <taxon>Wallemiaceae</taxon>
        <taxon>Wallemia</taxon>
    </lineage>
</organism>
<dbReference type="PANTHER" id="PTHR48027">
    <property type="entry name" value="HETEROGENEOUS NUCLEAR RIBONUCLEOPROTEIN 87F-RELATED"/>
    <property type="match status" value="1"/>
</dbReference>
<feature type="compositionally biased region" description="Basic and acidic residues" evidence="3">
    <location>
        <begin position="215"/>
        <end position="224"/>
    </location>
</feature>
<dbReference type="CDD" id="cd12363">
    <property type="entry name" value="RRM_TRA2"/>
    <property type="match status" value="1"/>
</dbReference>
<evidence type="ECO:0000313" key="6">
    <source>
        <dbReference type="Proteomes" id="UP000310189"/>
    </source>
</evidence>
<evidence type="ECO:0000256" key="2">
    <source>
        <dbReference type="PROSITE-ProRule" id="PRU00176"/>
    </source>
</evidence>
<reference evidence="5 6" key="1">
    <citation type="submission" date="2019-03" db="EMBL/GenBank/DDBJ databases">
        <title>Sequencing 23 genomes of Wallemia ichthyophaga.</title>
        <authorList>
            <person name="Gostincar C."/>
        </authorList>
    </citation>
    <scope>NUCLEOTIDE SEQUENCE [LARGE SCALE GENOMIC DNA]</scope>
    <source>
        <strain evidence="5 6">EXF-5753</strain>
    </source>
</reference>
<dbReference type="InterPro" id="IPR012677">
    <property type="entry name" value="Nucleotide-bd_a/b_plait_sf"/>
</dbReference>
<keyword evidence="6" id="KW-1185">Reference proteome</keyword>
<evidence type="ECO:0000259" key="4">
    <source>
        <dbReference type="PROSITE" id="PS50102"/>
    </source>
</evidence>
<dbReference type="PROSITE" id="PS50102">
    <property type="entry name" value="RRM"/>
    <property type="match status" value="1"/>
</dbReference>
<dbReference type="Gene3D" id="3.30.70.330">
    <property type="match status" value="1"/>
</dbReference>
<evidence type="ECO:0000313" key="5">
    <source>
        <dbReference type="EMBL" id="TIA87874.1"/>
    </source>
</evidence>
<sequence length="307" mass="35182">MSDSVKDEFKNEQPQDGDDAGWGEEPEQAEQMQQDEDRAPSMPPMETLDQEAEESRGRQLSRSPPPNDRYSPGPVRSPPPRRSPPPPRRRNENPPEPNETVGVFGLSIRTREIDLEDEFNRFGKVDKVTIVYDQRSDRSRGFGFIKMASIEDAEKCIEGLNGVDIHGRRIRVDFSATKRPHSPTPGQYMGVKRFDDRGPPRGPPRGGYRSGPPRRYHDRDDWRGGRRSPPPRRRYSRSPPPRRGGGYRDYSPPPRGYGRPRSRSPPPRGGYGRRSPPPRRYSRSPPPSRRYSRSPPPRRYSPSPIRD</sequence>
<dbReference type="AlphaFoldDB" id="A0A4T0FKD7"/>
<dbReference type="GO" id="GO:0003723">
    <property type="term" value="F:RNA binding"/>
    <property type="evidence" value="ECO:0007669"/>
    <property type="project" value="UniProtKB-UniRule"/>
</dbReference>
<dbReference type="EMBL" id="SPNW01000046">
    <property type="protein sequence ID" value="TIA87874.1"/>
    <property type="molecule type" value="Genomic_DNA"/>
</dbReference>
<dbReference type="OrthoDB" id="439808at2759"/>
<feature type="region of interest" description="Disordered" evidence="3">
    <location>
        <begin position="1"/>
        <end position="105"/>
    </location>
</feature>
<accession>A0A4T0FKD7</accession>
<feature type="compositionally biased region" description="Pro residues" evidence="3">
    <location>
        <begin position="75"/>
        <end position="86"/>
    </location>
</feature>
<feature type="region of interest" description="Disordered" evidence="3">
    <location>
        <begin position="174"/>
        <end position="307"/>
    </location>
</feature>
<keyword evidence="1 2" id="KW-0694">RNA-binding</keyword>
<feature type="compositionally biased region" description="Basic and acidic residues" evidence="3">
    <location>
        <begin position="1"/>
        <end position="13"/>
    </location>
</feature>